<feature type="domain" description="Vanadium-dependent haloperoxidase NapH1-like second helical-bundle" evidence="2">
    <location>
        <begin position="403"/>
        <end position="578"/>
    </location>
</feature>
<dbReference type="PANTHER" id="PTHR34599:SF2">
    <property type="entry name" value="TRAF-TYPE DOMAIN-CONTAINING PROTEIN"/>
    <property type="match status" value="1"/>
</dbReference>
<dbReference type="InterPro" id="IPR052559">
    <property type="entry name" value="V-haloperoxidase"/>
</dbReference>
<dbReference type="Proteomes" id="UP001301728">
    <property type="component" value="Unassembled WGS sequence"/>
</dbReference>
<dbReference type="CDD" id="cd03398">
    <property type="entry name" value="PAP2_haloperoxidase"/>
    <property type="match status" value="1"/>
</dbReference>
<dbReference type="RefSeq" id="WP_323273476.1">
    <property type="nucleotide sequence ID" value="NZ_JAYGHT010000145.1"/>
</dbReference>
<dbReference type="GO" id="GO:0004601">
    <property type="term" value="F:peroxidase activity"/>
    <property type="evidence" value="ECO:0007669"/>
    <property type="project" value="UniProtKB-KW"/>
</dbReference>
<evidence type="ECO:0000259" key="1">
    <source>
        <dbReference type="Pfam" id="PF21167"/>
    </source>
</evidence>
<dbReference type="EMBL" id="JAYGHT010000145">
    <property type="protein sequence ID" value="MEA5522078.1"/>
    <property type="molecule type" value="Genomic_DNA"/>
</dbReference>
<dbReference type="Gene3D" id="1.20.144.10">
    <property type="entry name" value="Phosphatidic acid phosphatase type 2/haloperoxidase"/>
    <property type="match status" value="1"/>
</dbReference>
<dbReference type="InterPro" id="IPR055161">
    <property type="entry name" value="NapH1-like_2nd"/>
</dbReference>
<dbReference type="Pfam" id="PF22778">
    <property type="entry name" value="VCPO_2nd"/>
    <property type="match status" value="1"/>
</dbReference>
<feature type="domain" description="DUF6851" evidence="1">
    <location>
        <begin position="167"/>
        <end position="297"/>
    </location>
</feature>
<keyword evidence="3" id="KW-0575">Peroxidase</keyword>
<dbReference type="PANTHER" id="PTHR34599">
    <property type="entry name" value="PEROXIDASE-RELATED"/>
    <property type="match status" value="1"/>
</dbReference>
<dbReference type="InterPro" id="IPR016119">
    <property type="entry name" value="Br/Cl_peroxidase_C"/>
</dbReference>
<keyword evidence="3" id="KW-0560">Oxidoreductase</keyword>
<dbReference type="InterPro" id="IPR049283">
    <property type="entry name" value="DUF6851"/>
</dbReference>
<organism evidence="3 4">
    <name type="scientific">Limnoraphis robusta CCNP1315</name>
    <dbReference type="NCBI Taxonomy" id="3110306"/>
    <lineage>
        <taxon>Bacteria</taxon>
        <taxon>Bacillati</taxon>
        <taxon>Cyanobacteriota</taxon>
        <taxon>Cyanophyceae</taxon>
        <taxon>Oscillatoriophycideae</taxon>
        <taxon>Oscillatoriales</taxon>
        <taxon>Sirenicapillariaceae</taxon>
        <taxon>Limnoraphis</taxon>
    </lineage>
</organism>
<dbReference type="EC" id="1.11.1.-" evidence="3"/>
<name>A0ABU5U613_9CYAN</name>
<proteinExistence type="predicted"/>
<keyword evidence="4" id="KW-1185">Reference proteome</keyword>
<dbReference type="SUPFAM" id="SSF48317">
    <property type="entry name" value="Acid phosphatase/Vanadium-dependent haloperoxidase"/>
    <property type="match status" value="1"/>
</dbReference>
<protein>
    <submittedName>
        <fullName evidence="3">Vanadium-dependent haloperoxidase</fullName>
        <ecNumber evidence="3">1.11.1.-</ecNumber>
    </submittedName>
</protein>
<dbReference type="Gene3D" id="1.10.606.10">
    <property type="entry name" value="Vanadium-containing Chloroperoxidase, domain 2"/>
    <property type="match status" value="1"/>
</dbReference>
<dbReference type="Pfam" id="PF21167">
    <property type="entry name" value="DUF6851"/>
    <property type="match status" value="1"/>
</dbReference>
<dbReference type="InterPro" id="IPR036938">
    <property type="entry name" value="PAP2/HPO_sf"/>
</dbReference>
<evidence type="ECO:0000259" key="2">
    <source>
        <dbReference type="Pfam" id="PF22778"/>
    </source>
</evidence>
<reference evidence="3 4" key="1">
    <citation type="submission" date="2023-12" db="EMBL/GenBank/DDBJ databases">
        <title>Baltic Sea Cyanobacteria.</title>
        <authorList>
            <person name="Delbaje E."/>
            <person name="Fewer D.P."/>
            <person name="Shishido T.K."/>
        </authorList>
    </citation>
    <scope>NUCLEOTIDE SEQUENCE [LARGE SCALE GENOMIC DNA]</scope>
    <source>
        <strain evidence="3 4">CCNP 1315</strain>
    </source>
</reference>
<comment type="caution">
    <text evidence="3">The sequence shown here is derived from an EMBL/GenBank/DDBJ whole genome shotgun (WGS) entry which is preliminary data.</text>
</comment>
<sequence>MLELLNLFDVSFYLNQHSDAIEVVENTVLNRQLDHCRLKDQFADCHPHLFEAKQQEQRRSPEITKAIQLRKLYSGLDPHLQWSKITEQLVIPPLNERIARHNHPKIDSIHSLNSEKIVRGLTPLIDPEKSASRDRTTQTVILWNEATQQAVRNTSPGPTVSSRAYSVVHTAMFDAWASYDPVAIGTQLADQLQRPQDENTLSNKSEAISYAAYSTLIDLFPTQQQVFDDLMQQLGLFPTTAIASPQTPRGIGQAASTAVLRFCHKDGSNQLNSYADTTNYQPVNPSESLSDLNRWQPLRVPLNDPKGRLQAFLTPHWGTVIPFGLTSGSQFRPPAPPDLATPLYRQRVQEILDYNANLTDEHKIIAEYWEDGPGTSFPPGKWMAIGQYISQRDNHSLDEDVKLFFMLANALFDAGIAAWDSKRFYDYIRPVSAIRSLFNGQQIQAWAGPGKGTQTIDGSQWHPYQRLNDPTPPFPEYVSGHSSYSAAAAEVLKRYTKSDHFGASYTAPVGSSRFEPGITPTEEITLSWPTFSAAADQAGISRLYGGIHFRDGDLNGRILGRKVGETVWNKAQTFINGGGRSGFILMKREDPRHK</sequence>
<evidence type="ECO:0000313" key="4">
    <source>
        <dbReference type="Proteomes" id="UP001301728"/>
    </source>
</evidence>
<evidence type="ECO:0000313" key="3">
    <source>
        <dbReference type="EMBL" id="MEA5522078.1"/>
    </source>
</evidence>
<accession>A0ABU5U613</accession>
<gene>
    <name evidence="3" type="ORF">VB854_24355</name>
</gene>